<comment type="caution">
    <text evidence="3">The sequence shown here is derived from an EMBL/GenBank/DDBJ whole genome shotgun (WGS) entry which is preliminary data.</text>
</comment>
<dbReference type="InterPro" id="IPR036105">
    <property type="entry name" value="DiNase_FeMo-co_biosyn_sf"/>
</dbReference>
<feature type="domain" description="Dinitrogenase iron-molybdenum cofactor biosynthesis" evidence="2">
    <location>
        <begin position="13"/>
        <end position="102"/>
    </location>
</feature>
<keyword evidence="1" id="KW-0535">Nitrogen fixation</keyword>
<dbReference type="InterPro" id="IPR033913">
    <property type="entry name" value="MTH1175_dom"/>
</dbReference>
<dbReference type="AlphaFoldDB" id="A0A2G9WS91"/>
<name>A0A2G9WS91_9HYPH</name>
<dbReference type="Proteomes" id="UP000231070">
    <property type="component" value="Unassembled WGS sequence"/>
</dbReference>
<keyword evidence="4" id="KW-1185">Reference proteome</keyword>
<proteinExistence type="predicted"/>
<dbReference type="OrthoDB" id="280278at2"/>
<dbReference type="RefSeq" id="WP_100082103.1">
    <property type="nucleotide sequence ID" value="NZ_NQVN01000016.1"/>
</dbReference>
<dbReference type="Pfam" id="PF02579">
    <property type="entry name" value="Nitro_FeMo-Co"/>
    <property type="match status" value="1"/>
</dbReference>
<evidence type="ECO:0000259" key="2">
    <source>
        <dbReference type="Pfam" id="PF02579"/>
    </source>
</evidence>
<accession>A0A2G9WS91</accession>
<reference evidence="3 4" key="1">
    <citation type="submission" date="2017-08" db="EMBL/GenBank/DDBJ databases">
        <title>Pleomorphomonas carboxidotrophicus sp. nov., a new mesophilic hydrogenogenic carboxidotroph.</title>
        <authorList>
            <person name="Esquivel-Elizondo S."/>
            <person name="Krajmalnik-Brown R."/>
            <person name="Maldonado J."/>
        </authorList>
    </citation>
    <scope>NUCLEOTIDE SEQUENCE [LARGE SCALE GENOMIC DNA]</scope>
    <source>
        <strain evidence="3 4">SVCO-16</strain>
    </source>
</reference>
<evidence type="ECO:0000313" key="4">
    <source>
        <dbReference type="Proteomes" id="UP000231070"/>
    </source>
</evidence>
<protein>
    <recommendedName>
        <fullName evidence="2">Dinitrogenase iron-molybdenum cofactor biosynthesis domain-containing protein</fullName>
    </recommendedName>
</protein>
<dbReference type="PANTHER" id="PTHR42983:SF1">
    <property type="entry name" value="IRON-MOLYBDENUM PROTEIN"/>
    <property type="match status" value="1"/>
</dbReference>
<evidence type="ECO:0000313" key="3">
    <source>
        <dbReference type="EMBL" id="PIO97581.1"/>
    </source>
</evidence>
<dbReference type="Gene3D" id="3.30.420.130">
    <property type="entry name" value="Dinitrogenase iron-molybdenum cofactor biosynthesis domain"/>
    <property type="match status" value="1"/>
</dbReference>
<dbReference type="SUPFAM" id="SSF53146">
    <property type="entry name" value="Nitrogenase accessory factor-like"/>
    <property type="match status" value="1"/>
</dbReference>
<gene>
    <name evidence="3" type="ORF">CJ014_19125</name>
</gene>
<dbReference type="EMBL" id="NQVN01000016">
    <property type="protein sequence ID" value="PIO97581.1"/>
    <property type="molecule type" value="Genomic_DNA"/>
</dbReference>
<sequence>MKIVFTLQGDGRDGLVDRRFGRADTFLIYNSETDERQLVANAAVDAAMGAGLKAAENIVALGAVALVTGECGVKALHALHRAGVKVYSTDSATFEDALEELRQGSLREAQPA</sequence>
<organism evidence="3 4">
    <name type="scientific">Pleomorphomonas carboxyditropha</name>
    <dbReference type="NCBI Taxonomy" id="2023338"/>
    <lineage>
        <taxon>Bacteria</taxon>
        <taxon>Pseudomonadati</taxon>
        <taxon>Pseudomonadota</taxon>
        <taxon>Alphaproteobacteria</taxon>
        <taxon>Hyphomicrobiales</taxon>
        <taxon>Pleomorphomonadaceae</taxon>
        <taxon>Pleomorphomonas</taxon>
    </lineage>
</organism>
<dbReference type="PANTHER" id="PTHR42983">
    <property type="entry name" value="DINITROGENASE IRON-MOLYBDENUM COFACTOR PROTEIN-RELATED"/>
    <property type="match status" value="1"/>
</dbReference>
<evidence type="ECO:0000256" key="1">
    <source>
        <dbReference type="ARBA" id="ARBA00023231"/>
    </source>
</evidence>
<dbReference type="InterPro" id="IPR003731">
    <property type="entry name" value="Di-Nase_FeMo-co_biosynth"/>
</dbReference>
<dbReference type="CDD" id="cd00851">
    <property type="entry name" value="MTH1175"/>
    <property type="match status" value="1"/>
</dbReference>